<keyword evidence="2" id="KW-1185">Reference proteome</keyword>
<gene>
    <name evidence="1" type="ORF">TSUD_305530</name>
</gene>
<proteinExistence type="predicted"/>
<sequence length="177" mass="20640">MDSKNGKDVAFVQCFQQFYDGIKGDPFGNQWVAAFEYIIRGMGGTNTFHRRSDIYGLYSDELQYGRKGHLFAEFVKSATRAMEWSDYFTNGISPSNFIEEAIRISDCGYEYGTDWGKKVIWINIRGCTNWFEYAKKRLEIRVLYIGSNCLYGLRSRRISHYNDPTTEMVFRPQCCLL</sequence>
<dbReference type="OrthoDB" id="72851at2759"/>
<reference evidence="2" key="1">
    <citation type="journal article" date="2017" name="Front. Plant Sci.">
        <title>Climate Clever Clovers: New Paradigm to Reduce the Environmental Footprint of Ruminants by Breeding Low Methanogenic Forages Utilizing Haplotype Variation.</title>
        <authorList>
            <person name="Kaur P."/>
            <person name="Appels R."/>
            <person name="Bayer P.E."/>
            <person name="Keeble-Gagnere G."/>
            <person name="Wang J."/>
            <person name="Hirakawa H."/>
            <person name="Shirasawa K."/>
            <person name="Vercoe P."/>
            <person name="Stefanova K."/>
            <person name="Durmic Z."/>
            <person name="Nichols P."/>
            <person name="Revell C."/>
            <person name="Isobe S.N."/>
            <person name="Edwards D."/>
            <person name="Erskine W."/>
        </authorList>
    </citation>
    <scope>NUCLEOTIDE SEQUENCE [LARGE SCALE GENOMIC DNA]</scope>
    <source>
        <strain evidence="2">cv. Daliak</strain>
    </source>
</reference>
<dbReference type="EMBL" id="DF973264">
    <property type="protein sequence ID" value="GAU23106.1"/>
    <property type="molecule type" value="Genomic_DNA"/>
</dbReference>
<evidence type="ECO:0000313" key="2">
    <source>
        <dbReference type="Proteomes" id="UP000242715"/>
    </source>
</evidence>
<protein>
    <submittedName>
        <fullName evidence="1">Uncharacterized protein</fullName>
    </submittedName>
</protein>
<name>A0A2Z6LVY7_TRISU</name>
<organism evidence="1 2">
    <name type="scientific">Trifolium subterraneum</name>
    <name type="common">Subterranean clover</name>
    <dbReference type="NCBI Taxonomy" id="3900"/>
    <lineage>
        <taxon>Eukaryota</taxon>
        <taxon>Viridiplantae</taxon>
        <taxon>Streptophyta</taxon>
        <taxon>Embryophyta</taxon>
        <taxon>Tracheophyta</taxon>
        <taxon>Spermatophyta</taxon>
        <taxon>Magnoliopsida</taxon>
        <taxon>eudicotyledons</taxon>
        <taxon>Gunneridae</taxon>
        <taxon>Pentapetalae</taxon>
        <taxon>rosids</taxon>
        <taxon>fabids</taxon>
        <taxon>Fabales</taxon>
        <taxon>Fabaceae</taxon>
        <taxon>Papilionoideae</taxon>
        <taxon>50 kb inversion clade</taxon>
        <taxon>NPAAA clade</taxon>
        <taxon>Hologalegina</taxon>
        <taxon>IRL clade</taxon>
        <taxon>Trifolieae</taxon>
        <taxon>Trifolium</taxon>
    </lineage>
</organism>
<dbReference type="AlphaFoldDB" id="A0A2Z6LVY7"/>
<accession>A0A2Z6LVY7</accession>
<evidence type="ECO:0000313" key="1">
    <source>
        <dbReference type="EMBL" id="GAU23106.1"/>
    </source>
</evidence>
<dbReference type="PANTHER" id="PTHR13301">
    <property type="entry name" value="X-BOX TRANSCRIPTION FACTOR-RELATED"/>
    <property type="match status" value="1"/>
</dbReference>
<dbReference type="Proteomes" id="UP000242715">
    <property type="component" value="Unassembled WGS sequence"/>
</dbReference>